<sequence length="1033" mass="117983">MAASSSTDSDLLWYLEKLDNKEFQSVKEHLIRAPLEFGLPEIPWLQLRKAQQEDLDKILTTNYEAHITWNMMFSIFQKISRQDLCEEIDARRNRNKETYKNLIIKKLLLQWEEGIYPKVHDDFYDSIASGIFRVFEMIFDPKYNLSSDNFNVFLIGERAAGKTMLIKMAVILWVSGRIWKDTFSYIIHLTSREINQMAHSSFVELLSKDWPDSRAPVADILSDSRKLLFILEDLDNIKFILNMDESALCSDSRKQVPVLVLLVSLFKRKMAPGSSFLISTRPGRQDAMDALLKETDYSINLNFIDEIRQRYFTLFFKDSRKATIAFKFVQENEMLVDLCNVPILCWVVCTTLNHQMDKADDVKLKFRTSTDIHAHFLTNALMSEPGMVAGQHHLVLLERLCWLALEGLLQDVLDFSNQDLRSVGLTEADVSVLQTTNILTRSSNCEDHCTFIHLRVQEFCAAIAYMRPLIASLLPSTSKEKERRAEYKYLSPIMTCIFGLLNKKTRDILETSFGCQLLSEMHRQYFLEQMENLGANPTAMEHHVPLFYCLFENQEEEFVKQIMGFFVEATIFIQENKDLMVSSYCLKRCHTLQKLRLCIQGIFEKNCIFLPLRSQMRSLTHWRDICSLLYTKENLRELEICNSKLDNTSERILCKALGHPSCLLQTLKLTYLAVDARFEDLFKAIVHNRNLTHLSLTCMPVSLKMFSLLREVLANPMCNIQHLSLMKCDLKTSTCEEISSILINSKKLKRLSLSNNPLNNNGVKILCDALLHPGCALESLVLFFCCLTETSCSSIGRVVMLSRTIKHLDVSVNYLQNHGALVLILSLMMPTCQLQELELSGCFFTTDVCRDIAAAIITNKNLRSLELGSNNIGDAGVELLCNALKHPTCNLENLGLEECMLTNTCCESIASVLISSKTLKKLSLLGNELDEEGIVQLLQGLGHPDCILQTIGLQISDVGAETLELLRTVREKNAKLVFVDQSWAKKEGRQLEEKIGQHDSSPLDQARRNIAWHSISFQMPRVYRPMKGSTTGS</sequence>
<accession>A0A2Y9G0W1</accession>
<organism evidence="8 9">
    <name type="scientific">Trichechus manatus latirostris</name>
    <name type="common">Florida manatee</name>
    <dbReference type="NCBI Taxonomy" id="127582"/>
    <lineage>
        <taxon>Eukaryota</taxon>
        <taxon>Metazoa</taxon>
        <taxon>Chordata</taxon>
        <taxon>Craniata</taxon>
        <taxon>Vertebrata</taxon>
        <taxon>Euteleostomi</taxon>
        <taxon>Mammalia</taxon>
        <taxon>Eutheria</taxon>
        <taxon>Afrotheria</taxon>
        <taxon>Sirenia</taxon>
        <taxon>Trichechidae</taxon>
        <taxon>Trichechus</taxon>
    </lineage>
</organism>
<dbReference type="InterPro" id="IPR050637">
    <property type="entry name" value="NLRP_innate_immun_reg"/>
</dbReference>
<dbReference type="Pfam" id="PF02758">
    <property type="entry name" value="PYRIN"/>
    <property type="match status" value="1"/>
</dbReference>
<dbReference type="GO" id="GO:0005524">
    <property type="term" value="F:ATP binding"/>
    <property type="evidence" value="ECO:0007669"/>
    <property type="project" value="UniProtKB-KW"/>
</dbReference>
<dbReference type="FunCoup" id="A0A2Y9G0W1">
    <property type="interactions" value="63"/>
</dbReference>
<dbReference type="PROSITE" id="PS50824">
    <property type="entry name" value="DAPIN"/>
    <property type="match status" value="1"/>
</dbReference>
<reference evidence="9" key="1">
    <citation type="submission" date="2025-08" db="UniProtKB">
        <authorList>
            <consortium name="RefSeq"/>
        </authorList>
    </citation>
    <scope>IDENTIFICATION</scope>
</reference>
<dbReference type="Gene3D" id="3.80.10.10">
    <property type="entry name" value="Ribonuclease Inhibitor"/>
    <property type="match status" value="1"/>
</dbReference>
<dbReference type="InterPro" id="IPR032675">
    <property type="entry name" value="LRR_dom_sf"/>
</dbReference>
<keyword evidence="8" id="KW-1185">Reference proteome</keyword>
<name>A0A2Y9G0W1_TRIMA</name>
<dbReference type="GeneID" id="101343273"/>
<dbReference type="SUPFAM" id="SSF52047">
    <property type="entry name" value="RNI-like"/>
    <property type="match status" value="1"/>
</dbReference>
<dbReference type="InterPro" id="IPR004020">
    <property type="entry name" value="DAPIN"/>
</dbReference>
<dbReference type="RefSeq" id="XP_012412559.1">
    <property type="nucleotide sequence ID" value="XM_012557105.1"/>
</dbReference>
<feature type="domain" description="NACHT" evidence="7">
    <location>
        <begin position="150"/>
        <end position="349"/>
    </location>
</feature>
<evidence type="ECO:0000256" key="1">
    <source>
        <dbReference type="ARBA" id="ARBA00008665"/>
    </source>
</evidence>
<dbReference type="Proteomes" id="UP000248480">
    <property type="component" value="Unplaced"/>
</dbReference>
<dbReference type="PROSITE" id="PS50837">
    <property type="entry name" value="NACHT"/>
    <property type="match status" value="1"/>
</dbReference>
<keyword evidence="5" id="KW-0067">ATP-binding</keyword>
<dbReference type="InterPro" id="IPR011029">
    <property type="entry name" value="DEATH-like_dom_sf"/>
</dbReference>
<evidence type="ECO:0000256" key="3">
    <source>
        <dbReference type="ARBA" id="ARBA00022737"/>
    </source>
</evidence>
<evidence type="ECO:0000256" key="2">
    <source>
        <dbReference type="ARBA" id="ARBA00022614"/>
    </source>
</evidence>
<evidence type="ECO:0000259" key="6">
    <source>
        <dbReference type="PROSITE" id="PS50824"/>
    </source>
</evidence>
<dbReference type="InterPro" id="IPR041075">
    <property type="entry name" value="NOD1/2_WH"/>
</dbReference>
<evidence type="ECO:0000259" key="7">
    <source>
        <dbReference type="PROSITE" id="PS50837"/>
    </source>
</evidence>
<dbReference type="InterPro" id="IPR007111">
    <property type="entry name" value="NACHT_NTPase"/>
</dbReference>
<dbReference type="Pfam" id="PF05729">
    <property type="entry name" value="NACHT"/>
    <property type="match status" value="1"/>
</dbReference>
<dbReference type="PANTHER" id="PTHR45690:SF5">
    <property type="entry name" value="NACHT, LRR AND PYD DOMAINS-CONTAINING PROTEIN 11"/>
    <property type="match status" value="1"/>
</dbReference>
<dbReference type="KEGG" id="tmu:101343273"/>
<dbReference type="Pfam" id="PF13516">
    <property type="entry name" value="LRR_6"/>
    <property type="match status" value="2"/>
</dbReference>
<proteinExistence type="inferred from homology"/>
<dbReference type="SMART" id="SM00368">
    <property type="entry name" value="LRR_RI"/>
    <property type="match status" value="7"/>
</dbReference>
<dbReference type="PANTHER" id="PTHR45690">
    <property type="entry name" value="NACHT, LRR AND PYD DOMAINS-CONTAINING PROTEIN 12"/>
    <property type="match status" value="1"/>
</dbReference>
<comment type="similarity">
    <text evidence="1">Belongs to the NLRP family.</text>
</comment>
<evidence type="ECO:0000256" key="4">
    <source>
        <dbReference type="ARBA" id="ARBA00022741"/>
    </source>
</evidence>
<dbReference type="GO" id="GO:0005737">
    <property type="term" value="C:cytoplasm"/>
    <property type="evidence" value="ECO:0007669"/>
    <property type="project" value="TreeGrafter"/>
</dbReference>
<dbReference type="InterPro" id="IPR001611">
    <property type="entry name" value="Leu-rich_rpt"/>
</dbReference>
<dbReference type="Pfam" id="PF17779">
    <property type="entry name" value="WHD_NOD2"/>
    <property type="match status" value="1"/>
</dbReference>
<dbReference type="SMART" id="SM01289">
    <property type="entry name" value="PYRIN"/>
    <property type="match status" value="1"/>
</dbReference>
<dbReference type="STRING" id="127582.A0A2Y9G0W1"/>
<keyword evidence="3" id="KW-0677">Repeat</keyword>
<dbReference type="CTD" id="204801"/>
<evidence type="ECO:0000313" key="8">
    <source>
        <dbReference type="Proteomes" id="UP000248480"/>
    </source>
</evidence>
<dbReference type="OrthoDB" id="120976at2759"/>
<evidence type="ECO:0000313" key="9">
    <source>
        <dbReference type="RefSeq" id="XP_012412559.1"/>
    </source>
</evidence>
<keyword evidence="4" id="KW-0547">Nucleotide-binding</keyword>
<dbReference type="SUPFAM" id="SSF47986">
    <property type="entry name" value="DEATH domain"/>
    <property type="match status" value="1"/>
</dbReference>
<gene>
    <name evidence="9" type="primary">NLRP11</name>
</gene>
<dbReference type="InterPro" id="IPR041267">
    <property type="entry name" value="NLRP_HD2"/>
</dbReference>
<protein>
    <submittedName>
        <fullName evidence="9">NACHT, LRR and PYD domains-containing protein 11</fullName>
    </submittedName>
</protein>
<dbReference type="InParanoid" id="A0A2Y9G0W1"/>
<feature type="domain" description="Pyrin" evidence="6">
    <location>
        <begin position="1"/>
        <end position="94"/>
    </location>
</feature>
<dbReference type="AlphaFoldDB" id="A0A2Y9G0W1"/>
<dbReference type="GO" id="GO:0050727">
    <property type="term" value="P:regulation of inflammatory response"/>
    <property type="evidence" value="ECO:0007669"/>
    <property type="project" value="TreeGrafter"/>
</dbReference>
<dbReference type="Pfam" id="PF17776">
    <property type="entry name" value="NLRC4_HD2"/>
    <property type="match status" value="1"/>
</dbReference>
<dbReference type="Gene3D" id="1.10.533.10">
    <property type="entry name" value="Death Domain, Fas"/>
    <property type="match status" value="1"/>
</dbReference>
<dbReference type="CDD" id="cd08320">
    <property type="entry name" value="Pyrin_NALPs"/>
    <property type="match status" value="1"/>
</dbReference>
<evidence type="ECO:0000256" key="5">
    <source>
        <dbReference type="ARBA" id="ARBA00022840"/>
    </source>
</evidence>
<keyword evidence="2" id="KW-0433">Leucine-rich repeat</keyword>